<name>A0A9P9FMP0_9HYPO</name>
<gene>
    <name evidence="2" type="ORF">EDB81DRAFT_249045</name>
</gene>
<evidence type="ECO:0000313" key="2">
    <source>
        <dbReference type="EMBL" id="KAH7165226.1"/>
    </source>
</evidence>
<evidence type="ECO:0008006" key="4">
    <source>
        <dbReference type="Google" id="ProtNLM"/>
    </source>
</evidence>
<feature type="signal peptide" evidence="1">
    <location>
        <begin position="1"/>
        <end position="17"/>
    </location>
</feature>
<dbReference type="AlphaFoldDB" id="A0A9P9FMP0"/>
<protein>
    <recommendedName>
        <fullName evidence="4">Infection structure specific protein</fullName>
    </recommendedName>
</protein>
<reference evidence="2" key="1">
    <citation type="journal article" date="2021" name="Nat. Commun.">
        <title>Genetic determinants of endophytism in the Arabidopsis root mycobiome.</title>
        <authorList>
            <person name="Mesny F."/>
            <person name="Miyauchi S."/>
            <person name="Thiergart T."/>
            <person name="Pickel B."/>
            <person name="Atanasova L."/>
            <person name="Karlsson M."/>
            <person name="Huettel B."/>
            <person name="Barry K.W."/>
            <person name="Haridas S."/>
            <person name="Chen C."/>
            <person name="Bauer D."/>
            <person name="Andreopoulos W."/>
            <person name="Pangilinan J."/>
            <person name="LaButti K."/>
            <person name="Riley R."/>
            <person name="Lipzen A."/>
            <person name="Clum A."/>
            <person name="Drula E."/>
            <person name="Henrissat B."/>
            <person name="Kohler A."/>
            <person name="Grigoriev I.V."/>
            <person name="Martin F.M."/>
            <person name="Hacquard S."/>
        </authorList>
    </citation>
    <scope>NUCLEOTIDE SEQUENCE</scope>
    <source>
        <strain evidence="2">MPI-CAGE-AT-0147</strain>
    </source>
</reference>
<accession>A0A9P9FMP0</accession>
<sequence>MLVQQILLIGGASLVSAIAAPEAIPTLFERQPALDERDLAECSSVAVALLPSLTDIPTPDASLVSFIASQTHTATGTNPCALPAVTGAMAEEYSSWISDISSWYVSHTAEVSSLIEACSDVPAIKSQIGDLPEAATACSEIVWETGSATAAGSESSASSTDKADAGNAASRQTGMGIAAAAVAGVAILGLY</sequence>
<dbReference type="Proteomes" id="UP000738349">
    <property type="component" value="Unassembled WGS sequence"/>
</dbReference>
<evidence type="ECO:0000256" key="1">
    <source>
        <dbReference type="SAM" id="SignalP"/>
    </source>
</evidence>
<feature type="chain" id="PRO_5040304299" description="Infection structure specific protein" evidence="1">
    <location>
        <begin position="18"/>
        <end position="191"/>
    </location>
</feature>
<evidence type="ECO:0000313" key="3">
    <source>
        <dbReference type="Proteomes" id="UP000738349"/>
    </source>
</evidence>
<comment type="caution">
    <text evidence="2">The sequence shown here is derived from an EMBL/GenBank/DDBJ whole genome shotgun (WGS) entry which is preliminary data.</text>
</comment>
<proteinExistence type="predicted"/>
<dbReference type="EMBL" id="JAGMUV010000003">
    <property type="protein sequence ID" value="KAH7165226.1"/>
    <property type="molecule type" value="Genomic_DNA"/>
</dbReference>
<keyword evidence="1" id="KW-0732">Signal</keyword>
<keyword evidence="3" id="KW-1185">Reference proteome</keyword>
<organism evidence="2 3">
    <name type="scientific">Dactylonectria macrodidyma</name>
    <dbReference type="NCBI Taxonomy" id="307937"/>
    <lineage>
        <taxon>Eukaryota</taxon>
        <taxon>Fungi</taxon>
        <taxon>Dikarya</taxon>
        <taxon>Ascomycota</taxon>
        <taxon>Pezizomycotina</taxon>
        <taxon>Sordariomycetes</taxon>
        <taxon>Hypocreomycetidae</taxon>
        <taxon>Hypocreales</taxon>
        <taxon>Nectriaceae</taxon>
        <taxon>Dactylonectria</taxon>
    </lineage>
</organism>
<dbReference type="OrthoDB" id="4845881at2759"/>